<accession>Q6YTE4</accession>
<reference evidence="2" key="1">
    <citation type="submission" date="2002-10" db="EMBL/GenBank/DDBJ databases">
        <title>Oryza sativa nipponbare(GA3) genomic DNA, chromosome 2, BAC clone:OSJNBa0008E01.</title>
        <authorList>
            <person name="Sasaki T."/>
            <person name="Matsumoto T."/>
            <person name="Katayose Y."/>
        </authorList>
    </citation>
    <scope>NUCLEOTIDE SEQUENCE</scope>
</reference>
<protein>
    <submittedName>
        <fullName evidence="3">Uncharacterized protein</fullName>
    </submittedName>
</protein>
<dbReference type="AlphaFoldDB" id="Q6YTE4"/>
<evidence type="ECO:0000256" key="1">
    <source>
        <dbReference type="SAM" id="MobiDB-lite"/>
    </source>
</evidence>
<evidence type="ECO:0000313" key="2">
    <source>
        <dbReference type="EMBL" id="BAD17665.1"/>
    </source>
</evidence>
<proteinExistence type="predicted"/>
<evidence type="ECO:0000313" key="4">
    <source>
        <dbReference type="Proteomes" id="UP000000763"/>
    </source>
</evidence>
<dbReference type="Proteomes" id="UP000000763">
    <property type="component" value="Chromosome 2"/>
</dbReference>
<name>Q6YTE4_ORYSJ</name>
<organism evidence="3 4">
    <name type="scientific">Oryza sativa subsp. japonica</name>
    <name type="common">Rice</name>
    <dbReference type="NCBI Taxonomy" id="39947"/>
    <lineage>
        <taxon>Eukaryota</taxon>
        <taxon>Viridiplantae</taxon>
        <taxon>Streptophyta</taxon>
        <taxon>Embryophyta</taxon>
        <taxon>Tracheophyta</taxon>
        <taxon>Spermatophyta</taxon>
        <taxon>Magnoliopsida</taxon>
        <taxon>Liliopsida</taxon>
        <taxon>Poales</taxon>
        <taxon>Poaceae</taxon>
        <taxon>BOP clade</taxon>
        <taxon>Oryzoideae</taxon>
        <taxon>Oryzeae</taxon>
        <taxon>Oryzinae</taxon>
        <taxon>Oryza</taxon>
        <taxon>Oryza sativa</taxon>
    </lineage>
</organism>
<reference evidence="4" key="3">
    <citation type="journal article" date="2005" name="Nature">
        <title>The map-based sequence of the rice genome.</title>
        <authorList>
            <consortium name="International rice genome sequencing project (IRGSP)"/>
            <person name="Matsumoto T."/>
            <person name="Wu J."/>
            <person name="Kanamori H."/>
            <person name="Katayose Y."/>
            <person name="Fujisawa M."/>
            <person name="Namiki N."/>
            <person name="Mizuno H."/>
            <person name="Yamamoto K."/>
            <person name="Antonio B.A."/>
            <person name="Baba T."/>
            <person name="Sakata K."/>
            <person name="Nagamura Y."/>
            <person name="Aoki H."/>
            <person name="Arikawa K."/>
            <person name="Arita K."/>
            <person name="Bito T."/>
            <person name="Chiden Y."/>
            <person name="Fujitsuka N."/>
            <person name="Fukunaka R."/>
            <person name="Hamada M."/>
            <person name="Harada C."/>
            <person name="Hayashi A."/>
            <person name="Hijishita S."/>
            <person name="Honda M."/>
            <person name="Hosokawa S."/>
            <person name="Ichikawa Y."/>
            <person name="Idonuma A."/>
            <person name="Iijima M."/>
            <person name="Ikeda M."/>
            <person name="Ikeno M."/>
            <person name="Ito K."/>
            <person name="Ito S."/>
            <person name="Ito T."/>
            <person name="Ito Y."/>
            <person name="Ito Y."/>
            <person name="Iwabuchi A."/>
            <person name="Kamiya K."/>
            <person name="Karasawa W."/>
            <person name="Kurita K."/>
            <person name="Katagiri S."/>
            <person name="Kikuta A."/>
            <person name="Kobayashi H."/>
            <person name="Kobayashi N."/>
            <person name="Machita K."/>
            <person name="Maehara T."/>
            <person name="Masukawa M."/>
            <person name="Mizubayashi T."/>
            <person name="Mukai Y."/>
            <person name="Nagasaki H."/>
            <person name="Nagata Y."/>
            <person name="Naito S."/>
            <person name="Nakashima M."/>
            <person name="Nakama Y."/>
            <person name="Nakamichi Y."/>
            <person name="Nakamura M."/>
            <person name="Meguro A."/>
            <person name="Negishi M."/>
            <person name="Ohta I."/>
            <person name="Ohta T."/>
            <person name="Okamoto M."/>
            <person name="Ono N."/>
            <person name="Saji S."/>
            <person name="Sakaguchi M."/>
            <person name="Sakai K."/>
            <person name="Shibata M."/>
            <person name="Shimokawa T."/>
            <person name="Song J."/>
            <person name="Takazaki Y."/>
            <person name="Terasawa K."/>
            <person name="Tsugane M."/>
            <person name="Tsuji K."/>
            <person name="Ueda S."/>
            <person name="Waki K."/>
            <person name="Yamagata H."/>
            <person name="Yamamoto M."/>
            <person name="Yamamoto S."/>
            <person name="Yamane H."/>
            <person name="Yoshiki S."/>
            <person name="Yoshihara R."/>
            <person name="Yukawa K."/>
            <person name="Zhong H."/>
            <person name="Yano M."/>
            <person name="Yuan Q."/>
            <person name="Ouyang S."/>
            <person name="Liu J."/>
            <person name="Jones K.M."/>
            <person name="Gansberger K."/>
            <person name="Moffat K."/>
            <person name="Hill J."/>
            <person name="Bera J."/>
            <person name="Fadrosh D."/>
            <person name="Jin S."/>
            <person name="Johri S."/>
            <person name="Kim M."/>
            <person name="Overton L."/>
            <person name="Reardon M."/>
            <person name="Tsitrin T."/>
            <person name="Vuong H."/>
            <person name="Weaver B."/>
            <person name="Ciecko A."/>
            <person name="Tallon L."/>
            <person name="Jackson J."/>
            <person name="Pai G."/>
            <person name="Aken S.V."/>
            <person name="Utterback T."/>
            <person name="Reidmuller S."/>
            <person name="Feldblyum T."/>
            <person name="Hsiao J."/>
            <person name="Zismann V."/>
            <person name="Iobst S."/>
            <person name="de Vazeille A.R."/>
            <person name="Buell C.R."/>
            <person name="Ying K."/>
            <person name="Li Y."/>
            <person name="Lu T."/>
            <person name="Huang Y."/>
            <person name="Zhao Q."/>
            <person name="Feng Q."/>
            <person name="Zhang L."/>
            <person name="Zhu J."/>
            <person name="Weng Q."/>
            <person name="Mu J."/>
            <person name="Lu Y."/>
            <person name="Fan D."/>
            <person name="Liu Y."/>
            <person name="Guan J."/>
            <person name="Zhang Y."/>
            <person name="Yu S."/>
            <person name="Liu X."/>
            <person name="Zhang Y."/>
            <person name="Hong G."/>
            <person name="Han B."/>
            <person name="Choisne N."/>
            <person name="Demange N."/>
            <person name="Orjeda G."/>
            <person name="Samain S."/>
            <person name="Cattolico L."/>
            <person name="Pelletier E."/>
            <person name="Couloux A."/>
            <person name="Segurens B."/>
            <person name="Wincker P."/>
            <person name="D'Hont A."/>
            <person name="Scarpelli C."/>
            <person name="Weissenbach J."/>
            <person name="Salanoubat M."/>
            <person name="Quetier F."/>
            <person name="Yu Y."/>
            <person name="Kim H.R."/>
            <person name="Rambo T."/>
            <person name="Currie J."/>
            <person name="Collura K."/>
            <person name="Luo M."/>
            <person name="Yang T."/>
            <person name="Ammiraju J.S.S."/>
            <person name="Engler F."/>
            <person name="Soderlund C."/>
            <person name="Wing R.A."/>
            <person name="Palmer L.E."/>
            <person name="de la Bastide M."/>
            <person name="Spiegel L."/>
            <person name="Nascimento L."/>
            <person name="Zutavern T."/>
            <person name="O'Shaughnessy A."/>
            <person name="Dike S."/>
            <person name="Dedhia N."/>
            <person name="Preston R."/>
            <person name="Balija V."/>
            <person name="McCombie W.R."/>
            <person name="Chow T."/>
            <person name="Chen H."/>
            <person name="Chung M."/>
            <person name="Chen C."/>
            <person name="Shaw J."/>
            <person name="Wu H."/>
            <person name="Hsiao K."/>
            <person name="Chao Y."/>
            <person name="Chu M."/>
            <person name="Cheng C."/>
            <person name="Hour A."/>
            <person name="Lee P."/>
            <person name="Lin S."/>
            <person name="Lin Y."/>
            <person name="Liou J."/>
            <person name="Liu S."/>
            <person name="Hsing Y."/>
            <person name="Raghuvanshi S."/>
            <person name="Mohanty A."/>
            <person name="Bharti A.K."/>
            <person name="Gaur A."/>
            <person name="Gupta V."/>
            <person name="Kumar D."/>
            <person name="Ravi V."/>
            <person name="Vij S."/>
            <person name="Kapur A."/>
            <person name="Khurana P."/>
            <person name="Khurana P."/>
            <person name="Khurana J.P."/>
            <person name="Tyagi A.K."/>
            <person name="Gaikwad K."/>
            <person name="Singh A."/>
            <person name="Dalal V."/>
            <person name="Srivastava S."/>
            <person name="Dixit A."/>
            <person name="Pal A.K."/>
            <person name="Ghazi I.A."/>
            <person name="Yadav M."/>
            <person name="Pandit A."/>
            <person name="Bhargava A."/>
            <person name="Sureshbabu K."/>
            <person name="Batra K."/>
            <person name="Sharma T.R."/>
            <person name="Mohapatra T."/>
            <person name="Singh N.K."/>
            <person name="Messing J."/>
            <person name="Nelson A.B."/>
            <person name="Fuks G."/>
            <person name="Kavchok S."/>
            <person name="Keizer G."/>
            <person name="Linton E."/>
            <person name="Llaca V."/>
            <person name="Song R."/>
            <person name="Tanyolac B."/>
            <person name="Young S."/>
            <person name="Ho-Il K."/>
            <person name="Hahn J.H."/>
            <person name="Sangsakoo G."/>
            <person name="Vanavichit A."/>
            <person name="de Mattos Luiz.A.T."/>
            <person name="Zimmer P.D."/>
            <person name="Malone G."/>
            <person name="Dellagostin O."/>
            <person name="de Oliveira A.C."/>
            <person name="Bevan M."/>
            <person name="Bancroft I."/>
            <person name="Minx P."/>
            <person name="Cordum H."/>
            <person name="Wilson R."/>
            <person name="Cheng Z."/>
            <person name="Jin W."/>
            <person name="Jiang J."/>
            <person name="Leong S.A."/>
            <person name="Iwama H."/>
            <person name="Gojobori T."/>
            <person name="Itoh T."/>
            <person name="Niimura Y."/>
            <person name="Fujii Y."/>
            <person name="Habara T."/>
            <person name="Sakai H."/>
            <person name="Sato Y."/>
            <person name="Wilson G."/>
            <person name="Kumar K."/>
            <person name="McCouch S."/>
            <person name="Juretic N."/>
            <person name="Hoen D."/>
            <person name="Wright S."/>
            <person name="Bruskiewich R."/>
            <person name="Bureau T."/>
            <person name="Miyao A."/>
            <person name="Hirochika H."/>
            <person name="Nishikawa T."/>
            <person name="Kadowaki K."/>
            <person name="Sugiura M."/>
            <person name="Burr B."/>
            <person name="Sasaki T."/>
        </authorList>
    </citation>
    <scope>NUCLEOTIDE SEQUENCE [LARGE SCALE GENOMIC DNA]</scope>
    <source>
        <strain evidence="4">cv. Nipponbare</strain>
    </source>
</reference>
<dbReference type="EMBL" id="AP005835">
    <property type="protein sequence ID" value="BAD17665.1"/>
    <property type="molecule type" value="Genomic_DNA"/>
</dbReference>
<reference evidence="3" key="2">
    <citation type="submission" date="2002-12" db="EMBL/GenBank/DDBJ databases">
        <title>Oryza sativa nipponbare(GA3) genomic DNA, chromosome 2, PAC clone:P0025F02.</title>
        <authorList>
            <person name="Sasaki T."/>
            <person name="Matsumoto T."/>
            <person name="Katayose Y."/>
        </authorList>
    </citation>
    <scope>NUCLEOTIDE SEQUENCE</scope>
</reference>
<evidence type="ECO:0000313" key="3">
    <source>
        <dbReference type="EMBL" id="BAD17793.1"/>
    </source>
</evidence>
<sequence>MLTAAATRRSATKARARAGSNGRRADFGGVGGKRQRGRRALGSARLTRTREQRTGRVGEREREREREREMGGRGDGPRGIRPIELEGG</sequence>
<feature type="compositionally biased region" description="Basic and acidic residues" evidence="1">
    <location>
        <begin position="48"/>
        <end position="88"/>
    </location>
</feature>
<reference evidence="4" key="4">
    <citation type="journal article" date="2008" name="Nucleic Acids Res.">
        <title>The rice annotation project database (RAP-DB): 2008 update.</title>
        <authorList>
            <consortium name="The rice annotation project (RAP)"/>
        </authorList>
    </citation>
    <scope>GENOME REANNOTATION</scope>
    <source>
        <strain evidence="4">cv. Nipponbare</strain>
    </source>
</reference>
<dbReference type="EMBL" id="AP006069">
    <property type="protein sequence ID" value="BAD17793.1"/>
    <property type="molecule type" value="Genomic_DNA"/>
</dbReference>
<feature type="region of interest" description="Disordered" evidence="1">
    <location>
        <begin position="1"/>
        <end position="88"/>
    </location>
</feature>
<gene>
    <name evidence="2" type="ORF">OSJNBa0008E01.14</name>
    <name evidence="3" type="ORF">P0025F02.43</name>
</gene>